<feature type="domain" description="Rab-GAP TBC" evidence="2">
    <location>
        <begin position="157"/>
        <end position="384"/>
    </location>
</feature>
<evidence type="ECO:0000259" key="2">
    <source>
        <dbReference type="PROSITE" id="PS50086"/>
    </source>
</evidence>
<dbReference type="FunFam" id="1.10.8.270:FF:000028">
    <property type="entry name" value="TBC domain containing protein"/>
    <property type="match status" value="1"/>
</dbReference>
<dbReference type="PROSITE" id="PS50086">
    <property type="entry name" value="TBC_RABGAP"/>
    <property type="match status" value="1"/>
</dbReference>
<proteinExistence type="predicted"/>
<dbReference type="InterPro" id="IPR000195">
    <property type="entry name" value="Rab-GAP-TBC_dom"/>
</dbReference>
<protein>
    <submittedName>
        <fullName evidence="4">GTPase-activating protein GYP1-like</fullName>
    </submittedName>
</protein>
<name>A0A6J1I530_CUCMA</name>
<dbReference type="GeneID" id="111470750"/>
<dbReference type="Pfam" id="PF00566">
    <property type="entry name" value="RabGAP-TBC"/>
    <property type="match status" value="1"/>
</dbReference>
<dbReference type="AlphaFoldDB" id="A0A6J1I530"/>
<keyword evidence="3" id="KW-1185">Reference proteome</keyword>
<dbReference type="Gene3D" id="1.10.472.80">
    <property type="entry name" value="Ypt/Rab-GAP domain of gyp1p, domain 3"/>
    <property type="match status" value="1"/>
</dbReference>
<dbReference type="OrthoDB" id="26371at2759"/>
<dbReference type="Gene3D" id="1.10.8.270">
    <property type="entry name" value="putative rabgap domain of human tbc1 domain family member 14 like domains"/>
    <property type="match status" value="1"/>
</dbReference>
<dbReference type="Gene3D" id="1.10.10.750">
    <property type="entry name" value="Ypt/Rab-GAP domain of gyp1p, domain 1"/>
    <property type="match status" value="1"/>
</dbReference>
<dbReference type="GO" id="GO:0005096">
    <property type="term" value="F:GTPase activator activity"/>
    <property type="evidence" value="ECO:0007669"/>
    <property type="project" value="TreeGrafter"/>
</dbReference>
<evidence type="ECO:0000313" key="4">
    <source>
        <dbReference type="RefSeq" id="XP_022972116.1"/>
    </source>
</evidence>
<evidence type="ECO:0000256" key="1">
    <source>
        <dbReference type="SAM" id="MobiDB-lite"/>
    </source>
</evidence>
<dbReference type="KEGG" id="cmax:111470750"/>
<gene>
    <name evidence="4" type="primary">LOC111470750</name>
</gene>
<dbReference type="Proteomes" id="UP000504608">
    <property type="component" value="Unplaced"/>
</dbReference>
<dbReference type="PANTHER" id="PTHR22957">
    <property type="entry name" value="TBC1 DOMAIN FAMILY MEMBER GTPASE-ACTIVATING PROTEIN"/>
    <property type="match status" value="1"/>
</dbReference>
<dbReference type="FunFam" id="1.10.472.80:FF:000041">
    <property type="entry name" value="TBC domain containing protein"/>
    <property type="match status" value="1"/>
</dbReference>
<feature type="region of interest" description="Disordered" evidence="1">
    <location>
        <begin position="1"/>
        <end position="24"/>
    </location>
</feature>
<organism evidence="3 4">
    <name type="scientific">Cucurbita maxima</name>
    <name type="common">Pumpkin</name>
    <name type="synonym">Winter squash</name>
    <dbReference type="NCBI Taxonomy" id="3661"/>
    <lineage>
        <taxon>Eukaryota</taxon>
        <taxon>Viridiplantae</taxon>
        <taxon>Streptophyta</taxon>
        <taxon>Embryophyta</taxon>
        <taxon>Tracheophyta</taxon>
        <taxon>Spermatophyta</taxon>
        <taxon>Magnoliopsida</taxon>
        <taxon>eudicotyledons</taxon>
        <taxon>Gunneridae</taxon>
        <taxon>Pentapetalae</taxon>
        <taxon>rosids</taxon>
        <taxon>fabids</taxon>
        <taxon>Cucurbitales</taxon>
        <taxon>Cucurbitaceae</taxon>
        <taxon>Cucurbiteae</taxon>
        <taxon>Cucurbita</taxon>
    </lineage>
</organism>
<dbReference type="InterPro" id="IPR035969">
    <property type="entry name" value="Rab-GAP_TBC_sf"/>
</dbReference>
<evidence type="ECO:0000313" key="3">
    <source>
        <dbReference type="Proteomes" id="UP000504608"/>
    </source>
</evidence>
<sequence>MKNTGINTLGGEDRQTKDNTISGLDSRFNQTLRNVQGLLKGRSIPGKVLLTRRSDVIDPSSVSEKSSNYLRSLSHNDIGTSNRIAKSEEEDIQIMNNNTIVSKSKSSTSNTEDLAKEVQKPIMGARATDSARVLKFTKLLSGTTIISDKLRELAWSGVPPYMRPNIWRLLLGYAPPNSDRKEGVLRRKRLEYLDSVAQFYDIPDTERSDDEINMLRQIAVDCPRTVPDVTFFQQAQVQKSLERILYTWAIRHPASGYVQGINDLATPFLVVFLSEYLEGGVEKWSISDLSPDKITNIEADCYWCLSKLLDGMQDHYTFAQPGIQRLVFKLKELVRRIDEPVSRHMEEQGLEFLQFAFRWFNCLLIREIPFHLVTRLWDTYLAEGDSLPDFLVYIFASFLLTWSEELQKLDFQELVMFLQHVPTQNWTHQELEMVLSRAYIWHSMFNNSPRHLVS</sequence>
<reference evidence="4" key="1">
    <citation type="submission" date="2025-08" db="UniProtKB">
        <authorList>
            <consortium name="RefSeq"/>
        </authorList>
    </citation>
    <scope>IDENTIFICATION</scope>
    <source>
        <tissue evidence="4">Young leaves</tissue>
    </source>
</reference>
<dbReference type="RefSeq" id="XP_022972116.1">
    <property type="nucleotide sequence ID" value="XM_023116348.1"/>
</dbReference>
<accession>A0A6J1I530</accession>
<dbReference type="SMART" id="SM00164">
    <property type="entry name" value="TBC"/>
    <property type="match status" value="1"/>
</dbReference>
<dbReference type="PANTHER" id="PTHR22957:SF26">
    <property type="entry name" value="LD44506P"/>
    <property type="match status" value="1"/>
</dbReference>
<dbReference type="SUPFAM" id="SSF47923">
    <property type="entry name" value="Ypt/Rab-GAP domain of gyp1p"/>
    <property type="match status" value="2"/>
</dbReference>